<dbReference type="RefSeq" id="WP_015255722.1">
    <property type="nucleotide sequence ID" value="NZ_CAJRAY010000005.1"/>
</dbReference>
<dbReference type="Pfam" id="PF01425">
    <property type="entry name" value="Amidase"/>
    <property type="match status" value="1"/>
</dbReference>
<organism evidence="10 11">
    <name type="scientific">Thermobacillus xylanilyticus</name>
    <dbReference type="NCBI Taxonomy" id="76633"/>
    <lineage>
        <taxon>Bacteria</taxon>
        <taxon>Bacillati</taxon>
        <taxon>Bacillota</taxon>
        <taxon>Bacilli</taxon>
        <taxon>Bacillales</taxon>
        <taxon>Paenibacillaceae</taxon>
        <taxon>Thermobacillus</taxon>
    </lineage>
</organism>
<evidence type="ECO:0000313" key="10">
    <source>
        <dbReference type="EMBL" id="CAG5077351.1"/>
    </source>
</evidence>
<evidence type="ECO:0000256" key="3">
    <source>
        <dbReference type="ARBA" id="ARBA00022741"/>
    </source>
</evidence>
<keyword evidence="3 8" id="KW-0547">Nucleotide-binding</keyword>
<dbReference type="SUPFAM" id="SSF75304">
    <property type="entry name" value="Amidase signature (AS) enzymes"/>
    <property type="match status" value="1"/>
</dbReference>
<dbReference type="EMBL" id="CAJRAY010000005">
    <property type="protein sequence ID" value="CAG5077351.1"/>
    <property type="molecule type" value="Genomic_DNA"/>
</dbReference>
<dbReference type="PANTHER" id="PTHR11895:SF151">
    <property type="entry name" value="GLUTAMYL-TRNA(GLN) AMIDOTRANSFERASE SUBUNIT A"/>
    <property type="match status" value="1"/>
</dbReference>
<evidence type="ECO:0000256" key="1">
    <source>
        <dbReference type="ARBA" id="ARBA00008069"/>
    </source>
</evidence>
<keyword evidence="4 8" id="KW-0067">ATP-binding</keyword>
<proteinExistence type="inferred from homology"/>
<evidence type="ECO:0000256" key="5">
    <source>
        <dbReference type="ARBA" id="ARBA00022917"/>
    </source>
</evidence>
<feature type="active site" description="Charge relay system" evidence="8">
    <location>
        <position position="154"/>
    </location>
</feature>
<dbReference type="InterPro" id="IPR000120">
    <property type="entry name" value="Amidase"/>
</dbReference>
<dbReference type="NCBIfam" id="TIGR00132">
    <property type="entry name" value="gatA"/>
    <property type="match status" value="1"/>
</dbReference>
<comment type="caution">
    <text evidence="10">The sequence shown here is derived from an EMBL/GenBank/DDBJ whole genome shotgun (WGS) entry which is preliminary data.</text>
</comment>
<evidence type="ECO:0000256" key="2">
    <source>
        <dbReference type="ARBA" id="ARBA00022598"/>
    </source>
</evidence>
<feature type="active site" description="Acyl-ester intermediate" evidence="8">
    <location>
        <position position="178"/>
    </location>
</feature>
<reference evidence="10 11" key="1">
    <citation type="submission" date="2021-04" db="EMBL/GenBank/DDBJ databases">
        <authorList>
            <person name="Rakotoarivonina H."/>
        </authorList>
    </citation>
    <scope>NUCLEOTIDE SEQUENCE [LARGE SCALE GENOMIC DNA]</scope>
    <source>
        <strain evidence="10 11">XE</strain>
    </source>
</reference>
<evidence type="ECO:0000259" key="9">
    <source>
        <dbReference type="Pfam" id="PF01425"/>
    </source>
</evidence>
<sequence length="489" mass="52287">MSVLDLRLQELHDRLSGGELAVSDLVEASLSRIKETEPVVQAFITLDEEGARAQAAELDKQLKEGGERGLLFGLPAGIKDNIVTDGLKTTCASRFLSNYIPIYNATVMDKLRAAQSVTIGKLNMDEFAMGGSNENSAMGPTRNPWDPERVPGGSSGGSAAAVAARQVYFALGSDTGGSIRQPAAYCGVVGLKPTYGRVSRFGLVAFASSLDQIGPITKNVEDAVYVLQAIAGHDPMDSTSADVEVPDYTAALTGDVRGLRIGVPKEYLGEGIAPQVKDAVLAALKVFESLGATWEEVSLPHTEYAVAAYYLLASSEASSNLARFDGVRYGVRAENPDNLIDLYVKSRSQGFGAEVKRRIMLGTYALSSGYYDAYYLKAQKVRTLIKQDFDQVFEKFDVIIGPTAPTTAFKIGEQIHDPLTMYLNDICTIPVNLAGLPAISVPCGLADGLPVGMQIIGKAFDETTVLRAAYAYEQATEHHKLRPAAVGGA</sequence>
<dbReference type="Gene3D" id="3.90.1300.10">
    <property type="entry name" value="Amidase signature (AS) domain"/>
    <property type="match status" value="1"/>
</dbReference>
<dbReference type="HAMAP" id="MF_00120">
    <property type="entry name" value="GatA"/>
    <property type="match status" value="1"/>
</dbReference>
<dbReference type="InterPro" id="IPR036928">
    <property type="entry name" value="AS_sf"/>
</dbReference>
<evidence type="ECO:0000256" key="7">
    <source>
        <dbReference type="ARBA" id="ARBA00047407"/>
    </source>
</evidence>
<dbReference type="PANTHER" id="PTHR11895">
    <property type="entry name" value="TRANSAMIDASE"/>
    <property type="match status" value="1"/>
</dbReference>
<dbReference type="InterPro" id="IPR023631">
    <property type="entry name" value="Amidase_dom"/>
</dbReference>
<feature type="domain" description="Amidase" evidence="9">
    <location>
        <begin position="24"/>
        <end position="466"/>
    </location>
</feature>
<evidence type="ECO:0000256" key="8">
    <source>
        <dbReference type="HAMAP-Rule" id="MF_00120"/>
    </source>
</evidence>
<dbReference type="InterPro" id="IPR020556">
    <property type="entry name" value="Amidase_CS"/>
</dbReference>
<protein>
    <recommendedName>
        <fullName evidence="8">Glutamyl-tRNA(Gln) amidotransferase subunit A</fullName>
        <shortName evidence="8">Glu-ADT subunit A</shortName>
        <ecNumber evidence="8">6.3.5.7</ecNumber>
    </recommendedName>
</protein>
<keyword evidence="2 8" id="KW-0436">Ligase</keyword>
<dbReference type="InterPro" id="IPR004412">
    <property type="entry name" value="GatA"/>
</dbReference>
<name>A0ABM8UZS4_THEXY</name>
<comment type="subunit">
    <text evidence="8">Heterotrimer of A, B and C subunits.</text>
</comment>
<evidence type="ECO:0000256" key="4">
    <source>
        <dbReference type="ARBA" id="ARBA00022840"/>
    </source>
</evidence>
<feature type="active site" description="Charge relay system" evidence="8">
    <location>
        <position position="79"/>
    </location>
</feature>
<dbReference type="Proteomes" id="UP000681526">
    <property type="component" value="Unassembled WGS sequence"/>
</dbReference>
<comment type="catalytic activity">
    <reaction evidence="7 8">
        <text>L-glutamyl-tRNA(Gln) + L-glutamine + ATP + H2O = L-glutaminyl-tRNA(Gln) + L-glutamate + ADP + phosphate + H(+)</text>
        <dbReference type="Rhea" id="RHEA:17521"/>
        <dbReference type="Rhea" id="RHEA-COMP:9681"/>
        <dbReference type="Rhea" id="RHEA-COMP:9684"/>
        <dbReference type="ChEBI" id="CHEBI:15377"/>
        <dbReference type="ChEBI" id="CHEBI:15378"/>
        <dbReference type="ChEBI" id="CHEBI:29985"/>
        <dbReference type="ChEBI" id="CHEBI:30616"/>
        <dbReference type="ChEBI" id="CHEBI:43474"/>
        <dbReference type="ChEBI" id="CHEBI:58359"/>
        <dbReference type="ChEBI" id="CHEBI:78520"/>
        <dbReference type="ChEBI" id="CHEBI:78521"/>
        <dbReference type="ChEBI" id="CHEBI:456216"/>
        <dbReference type="EC" id="6.3.5.7"/>
    </reaction>
</comment>
<dbReference type="PROSITE" id="PS00571">
    <property type="entry name" value="AMIDASES"/>
    <property type="match status" value="1"/>
</dbReference>
<dbReference type="EC" id="6.3.5.7" evidence="8"/>
<evidence type="ECO:0000256" key="6">
    <source>
        <dbReference type="ARBA" id="ARBA00025295"/>
    </source>
</evidence>
<keyword evidence="11" id="KW-1185">Reference proteome</keyword>
<keyword evidence="5 8" id="KW-0648">Protein biosynthesis</keyword>
<comment type="function">
    <text evidence="6 8">Allows the formation of correctly charged Gln-tRNA(Gln) through the transamidation of misacylated Glu-tRNA(Gln) in organisms which lack glutaminyl-tRNA synthetase. The reaction takes place in the presence of glutamine and ATP through an activated gamma-phospho-Glu-tRNA(Gln).</text>
</comment>
<evidence type="ECO:0000313" key="11">
    <source>
        <dbReference type="Proteomes" id="UP000681526"/>
    </source>
</evidence>
<gene>
    <name evidence="10" type="primary">txxe 627-gatA</name>
    <name evidence="8" type="synonym">gatA</name>
    <name evidence="10" type="ORF">TXXE_01470</name>
</gene>
<dbReference type="GO" id="GO:0050567">
    <property type="term" value="F:glutaminyl-tRNA synthase (glutamine-hydrolyzing) activity"/>
    <property type="evidence" value="ECO:0007669"/>
    <property type="project" value="UniProtKB-EC"/>
</dbReference>
<comment type="similarity">
    <text evidence="1 8">Belongs to the amidase family. GatA subfamily.</text>
</comment>
<accession>A0ABM8UZS4</accession>